<dbReference type="AlphaFoldDB" id="A0AAJ2LZJ3"/>
<dbReference type="Proteomes" id="UP001183582">
    <property type="component" value="Unassembled WGS sequence"/>
</dbReference>
<reference evidence="2 3" key="1">
    <citation type="submission" date="2021-06" db="EMBL/GenBank/DDBJ databases">
        <title>Genome-based taxonomic framework of Microbacterium strains isolated from marine environment, the description of four new species and reclassification of four preexisting species.</title>
        <authorList>
            <person name="Lee S.D."/>
            <person name="Kim S.-M."/>
            <person name="Byeon Y.-S."/>
            <person name="Yang H.L."/>
            <person name="Kim I.S."/>
        </authorList>
    </citation>
    <scope>NUCLEOTIDE SEQUENCE [LARGE SCALE GENOMIC DNA]</scope>
    <source>
        <strain evidence="2 3">KACC 20514</strain>
    </source>
</reference>
<dbReference type="EMBL" id="JAHWXH010000001">
    <property type="protein sequence ID" value="MDS0244556.1"/>
    <property type="molecule type" value="Genomic_DNA"/>
</dbReference>
<gene>
    <name evidence="2" type="ORF">KZC50_02890</name>
</gene>
<evidence type="ECO:0000313" key="2">
    <source>
        <dbReference type="EMBL" id="MDS0244556.1"/>
    </source>
</evidence>
<feature type="compositionally biased region" description="Low complexity" evidence="1">
    <location>
        <begin position="42"/>
        <end position="55"/>
    </location>
</feature>
<protein>
    <submittedName>
        <fullName evidence="2">Sugar ABC transporter ATPase</fullName>
    </submittedName>
</protein>
<comment type="caution">
    <text evidence="2">The sequence shown here is derived from an EMBL/GenBank/DDBJ whole genome shotgun (WGS) entry which is preliminary data.</text>
</comment>
<dbReference type="GeneID" id="301457140"/>
<organism evidence="2 3">
    <name type="scientific">Microbacterium aurantiacum</name>
    <dbReference type="NCBI Taxonomy" id="162393"/>
    <lineage>
        <taxon>Bacteria</taxon>
        <taxon>Bacillati</taxon>
        <taxon>Actinomycetota</taxon>
        <taxon>Actinomycetes</taxon>
        <taxon>Micrococcales</taxon>
        <taxon>Microbacteriaceae</taxon>
        <taxon>Microbacterium</taxon>
    </lineage>
</organism>
<accession>A0AAJ2LZJ3</accession>
<evidence type="ECO:0000256" key="1">
    <source>
        <dbReference type="SAM" id="MobiDB-lite"/>
    </source>
</evidence>
<name>A0AAJ2LZJ3_9MICO</name>
<sequence length="103" mass="10640">MSDPDQNETLTSAIRGTDATADDGWDAAQQDWEASDRDIRQAPADDATATGADPAELSSPLDEVPAEDLPGTSALPESQGADPAMIDLGPDGEGDLTPGDDMR</sequence>
<dbReference type="RefSeq" id="WP_310890562.1">
    <property type="nucleotide sequence ID" value="NZ_BAAAGR010000001.1"/>
</dbReference>
<proteinExistence type="predicted"/>
<feature type="region of interest" description="Disordered" evidence="1">
    <location>
        <begin position="1"/>
        <end position="103"/>
    </location>
</feature>
<evidence type="ECO:0000313" key="3">
    <source>
        <dbReference type="Proteomes" id="UP001183582"/>
    </source>
</evidence>